<dbReference type="GO" id="GO:0005737">
    <property type="term" value="C:cytoplasm"/>
    <property type="evidence" value="ECO:0007669"/>
    <property type="project" value="TreeGrafter"/>
</dbReference>
<keyword evidence="7" id="KW-1185">Reference proteome</keyword>
<dbReference type="InterPro" id="IPR018506">
    <property type="entry name" value="Cyt_B5_heme-BS"/>
</dbReference>
<dbReference type="PANTHER" id="PTHR46237:SF1">
    <property type="entry name" value="CYTOCHROME B5 REDUCTASE 4"/>
    <property type="match status" value="1"/>
</dbReference>
<evidence type="ECO:0000256" key="3">
    <source>
        <dbReference type="ARBA" id="ARBA00023004"/>
    </source>
</evidence>
<dbReference type="GO" id="GO:0020037">
    <property type="term" value="F:heme binding"/>
    <property type="evidence" value="ECO:0007669"/>
    <property type="project" value="UniProtKB-UniRule"/>
</dbReference>
<name>A0AAV9ITC6_CYACA</name>
<dbReference type="PROSITE" id="PS00191">
    <property type="entry name" value="CYTOCHROME_B5_1"/>
    <property type="match status" value="1"/>
</dbReference>
<reference evidence="6 7" key="1">
    <citation type="submission" date="2022-07" db="EMBL/GenBank/DDBJ databases">
        <title>Genome-wide signatures of adaptation to extreme environments.</title>
        <authorList>
            <person name="Cho C.H."/>
            <person name="Yoon H.S."/>
        </authorList>
    </citation>
    <scope>NUCLEOTIDE SEQUENCE [LARGE SCALE GENOMIC DNA]</scope>
    <source>
        <strain evidence="6 7">DBV 063 E5</strain>
    </source>
</reference>
<dbReference type="EMBL" id="JANCYW010000005">
    <property type="protein sequence ID" value="KAK4535544.1"/>
    <property type="molecule type" value="Genomic_DNA"/>
</dbReference>
<evidence type="ECO:0000313" key="6">
    <source>
        <dbReference type="EMBL" id="KAK4535544.1"/>
    </source>
</evidence>
<dbReference type="Proteomes" id="UP001301350">
    <property type="component" value="Unassembled WGS sequence"/>
</dbReference>
<dbReference type="Pfam" id="PF00173">
    <property type="entry name" value="Cyt-b5"/>
    <property type="match status" value="1"/>
</dbReference>
<evidence type="ECO:0000256" key="4">
    <source>
        <dbReference type="RuleBase" id="RU362121"/>
    </source>
</evidence>
<sequence>MTFLPQWRWRGADSGAAKSIPPSGRGYSQLDWLQRSRQLAVRPSSALREIGWEEVRRHRSAGDAWTVVCGRVYDLTPYLQYHPGGVEVLLREAVGGDATAGVERTHPWVNVELILRPCLLGTVRGE</sequence>
<evidence type="ECO:0000256" key="1">
    <source>
        <dbReference type="ARBA" id="ARBA00022617"/>
    </source>
</evidence>
<protein>
    <recommendedName>
        <fullName evidence="5">Cytochrome b5 heme-binding domain-containing protein</fullName>
    </recommendedName>
</protein>
<dbReference type="InterPro" id="IPR051872">
    <property type="entry name" value="Cytochrome_b5/Flavoprotein_Rdt"/>
</dbReference>
<evidence type="ECO:0000256" key="2">
    <source>
        <dbReference type="ARBA" id="ARBA00022723"/>
    </source>
</evidence>
<dbReference type="SMART" id="SM01117">
    <property type="entry name" value="Cyt-b5"/>
    <property type="match status" value="1"/>
</dbReference>
<dbReference type="AlphaFoldDB" id="A0AAV9ITC6"/>
<dbReference type="SUPFAM" id="SSF55856">
    <property type="entry name" value="Cytochrome b5-like heme/steroid binding domain"/>
    <property type="match status" value="1"/>
</dbReference>
<dbReference type="Gene3D" id="3.10.120.10">
    <property type="entry name" value="Cytochrome b5-like heme/steroid binding domain"/>
    <property type="match status" value="1"/>
</dbReference>
<keyword evidence="2 4" id="KW-0479">Metal-binding</keyword>
<accession>A0AAV9ITC6</accession>
<dbReference type="PANTHER" id="PTHR46237">
    <property type="entry name" value="CYTOCHROME B5 REDUCTASE 4 FAMILY MEMBER"/>
    <property type="match status" value="1"/>
</dbReference>
<comment type="similarity">
    <text evidence="4">Belongs to the cytochrome b5 family.</text>
</comment>
<keyword evidence="1 4" id="KW-0349">Heme</keyword>
<dbReference type="InterPro" id="IPR001199">
    <property type="entry name" value="Cyt_B5-like_heme/steroid-bd"/>
</dbReference>
<dbReference type="GO" id="GO:0046872">
    <property type="term" value="F:metal ion binding"/>
    <property type="evidence" value="ECO:0007669"/>
    <property type="project" value="UniProtKB-UniRule"/>
</dbReference>
<dbReference type="GO" id="GO:0004128">
    <property type="term" value="F:cytochrome-b5 reductase activity, acting on NAD(P)H"/>
    <property type="evidence" value="ECO:0007669"/>
    <property type="project" value="TreeGrafter"/>
</dbReference>
<evidence type="ECO:0000259" key="5">
    <source>
        <dbReference type="PROSITE" id="PS50255"/>
    </source>
</evidence>
<dbReference type="PROSITE" id="PS50255">
    <property type="entry name" value="CYTOCHROME_B5_2"/>
    <property type="match status" value="1"/>
</dbReference>
<comment type="caution">
    <text evidence="6">The sequence shown here is derived from an EMBL/GenBank/DDBJ whole genome shotgun (WGS) entry which is preliminary data.</text>
</comment>
<feature type="domain" description="Cytochrome b5 heme-binding" evidence="5">
    <location>
        <begin position="47"/>
        <end position="124"/>
    </location>
</feature>
<evidence type="ECO:0000313" key="7">
    <source>
        <dbReference type="Proteomes" id="UP001301350"/>
    </source>
</evidence>
<organism evidence="6 7">
    <name type="scientific">Cyanidium caldarium</name>
    <name type="common">Red alga</name>
    <dbReference type="NCBI Taxonomy" id="2771"/>
    <lineage>
        <taxon>Eukaryota</taxon>
        <taxon>Rhodophyta</taxon>
        <taxon>Bangiophyceae</taxon>
        <taxon>Cyanidiales</taxon>
        <taxon>Cyanidiaceae</taxon>
        <taxon>Cyanidium</taxon>
    </lineage>
</organism>
<proteinExistence type="inferred from homology"/>
<keyword evidence="3 4" id="KW-0408">Iron</keyword>
<gene>
    <name evidence="6" type="ORF">CDCA_CDCA05G1569</name>
</gene>
<dbReference type="InterPro" id="IPR036400">
    <property type="entry name" value="Cyt_B5-like_heme/steroid_sf"/>
</dbReference>